<feature type="transmembrane region" description="Helical" evidence="8">
    <location>
        <begin position="89"/>
        <end position="108"/>
    </location>
</feature>
<dbReference type="PANTHER" id="PTHR30472:SF25">
    <property type="entry name" value="ABC TRANSPORTER PERMEASE PROTEIN MJ0876-RELATED"/>
    <property type="match status" value="1"/>
</dbReference>
<dbReference type="SUPFAM" id="SSF81345">
    <property type="entry name" value="ABC transporter involved in vitamin B12 uptake, BtuC"/>
    <property type="match status" value="1"/>
</dbReference>
<organism evidence="9 10">
    <name type="scientific">Rhodovulum visakhapatnamense</name>
    <dbReference type="NCBI Taxonomy" id="364297"/>
    <lineage>
        <taxon>Bacteria</taxon>
        <taxon>Pseudomonadati</taxon>
        <taxon>Pseudomonadota</taxon>
        <taxon>Alphaproteobacteria</taxon>
        <taxon>Rhodobacterales</taxon>
        <taxon>Paracoccaceae</taxon>
        <taxon>Rhodovulum</taxon>
    </lineage>
</organism>
<keyword evidence="5 8" id="KW-0812">Transmembrane</keyword>
<dbReference type="PANTHER" id="PTHR30472">
    <property type="entry name" value="FERRIC ENTEROBACTIN TRANSPORT SYSTEM PERMEASE PROTEIN"/>
    <property type="match status" value="1"/>
</dbReference>
<feature type="transmembrane region" description="Helical" evidence="8">
    <location>
        <begin position="114"/>
        <end position="134"/>
    </location>
</feature>
<dbReference type="RefSeq" id="WP_075784347.1">
    <property type="nucleotide sequence ID" value="NZ_JAESIL010000042.1"/>
</dbReference>
<keyword evidence="10" id="KW-1185">Reference proteome</keyword>
<dbReference type="Pfam" id="PF01032">
    <property type="entry name" value="FecCD"/>
    <property type="match status" value="1"/>
</dbReference>
<evidence type="ECO:0000256" key="4">
    <source>
        <dbReference type="ARBA" id="ARBA00022475"/>
    </source>
</evidence>
<comment type="subcellular location">
    <subcellularLocation>
        <location evidence="1">Cell membrane</location>
        <topology evidence="1">Multi-pass membrane protein</topology>
    </subcellularLocation>
</comment>
<evidence type="ECO:0000256" key="3">
    <source>
        <dbReference type="ARBA" id="ARBA00022448"/>
    </source>
</evidence>
<dbReference type="Proteomes" id="UP000635853">
    <property type="component" value="Unassembled WGS sequence"/>
</dbReference>
<keyword evidence="3" id="KW-0813">Transport</keyword>
<proteinExistence type="inferred from homology"/>
<comment type="similarity">
    <text evidence="2">Belongs to the binding-protein-dependent transport system permease family. FecCD subfamily.</text>
</comment>
<dbReference type="InterPro" id="IPR000522">
    <property type="entry name" value="ABC_transptr_permease_BtuC"/>
</dbReference>
<gene>
    <name evidence="9" type="ORF">JMJ92_11180</name>
</gene>
<dbReference type="EMBL" id="JAESIL010000042">
    <property type="protein sequence ID" value="MBL3578711.1"/>
    <property type="molecule type" value="Genomic_DNA"/>
</dbReference>
<dbReference type="CDD" id="cd06550">
    <property type="entry name" value="TM_ABC_iron-siderophores_like"/>
    <property type="match status" value="1"/>
</dbReference>
<name>A0ABS1RGD0_9RHOB</name>
<evidence type="ECO:0000256" key="1">
    <source>
        <dbReference type="ARBA" id="ARBA00004651"/>
    </source>
</evidence>
<keyword evidence="7 8" id="KW-0472">Membrane</keyword>
<feature type="transmembrane region" description="Helical" evidence="8">
    <location>
        <begin position="239"/>
        <end position="263"/>
    </location>
</feature>
<feature type="transmembrane region" description="Helical" evidence="8">
    <location>
        <begin position="57"/>
        <end position="77"/>
    </location>
</feature>
<evidence type="ECO:0000256" key="7">
    <source>
        <dbReference type="ARBA" id="ARBA00023136"/>
    </source>
</evidence>
<feature type="transmembrane region" description="Helical" evidence="8">
    <location>
        <begin position="309"/>
        <end position="328"/>
    </location>
</feature>
<evidence type="ECO:0000256" key="6">
    <source>
        <dbReference type="ARBA" id="ARBA00022989"/>
    </source>
</evidence>
<comment type="caution">
    <text evidence="9">The sequence shown here is derived from an EMBL/GenBank/DDBJ whole genome shotgun (WGS) entry which is preliminary data.</text>
</comment>
<accession>A0ABS1RGD0</accession>
<protein>
    <submittedName>
        <fullName evidence="9">Iron ABC transporter permease</fullName>
    </submittedName>
</protein>
<feature type="transmembrane region" description="Helical" evidence="8">
    <location>
        <begin position="196"/>
        <end position="219"/>
    </location>
</feature>
<reference evidence="10" key="1">
    <citation type="submission" date="2021-01" db="EMBL/GenBank/DDBJ databases">
        <title>Draft genomes of Rhodovulum sulfidophilum.</title>
        <authorList>
            <person name="Guzman M.S."/>
        </authorList>
    </citation>
    <scope>NUCLEOTIDE SEQUENCE [LARGE SCALE GENOMIC DNA]</scope>
    <source>
        <strain evidence="10">AB19</strain>
    </source>
</reference>
<sequence>MSLRVPVLAVAALGLGLSLIANLSAGPGGIGPGAVWEALIGFDPESYDHAVVAFQRLPRAVIAIYMGAVMAVSGTVLQALMRNPLASPATLGINSGAALAVLAGAYLLDLGIETQGIAALAGGTAGFLAVLWVARLAGLSRDPRGLSLILAGALVSMFLTGMANAFLLADPVRRTDFLGWVTGNINHVYAERLYDFWWIGAASFGLLMALARPLTLIALGREKAASAGVNVPRVRGLALAAVVLGASSAVAVCGPVAFIGLVVPHMVRPFAGAGLARALPAAALTGAALCLWADLVARTAFAPHVVHTGLILDVVGGLVFAVIVRRVYLAPAGAAR</sequence>
<dbReference type="Gene3D" id="1.10.3470.10">
    <property type="entry name" value="ABC transporter involved in vitamin B12 uptake, BtuC"/>
    <property type="match status" value="1"/>
</dbReference>
<dbReference type="InterPro" id="IPR037294">
    <property type="entry name" value="ABC_BtuC-like"/>
</dbReference>
<keyword evidence="4" id="KW-1003">Cell membrane</keyword>
<evidence type="ECO:0000256" key="5">
    <source>
        <dbReference type="ARBA" id="ARBA00022692"/>
    </source>
</evidence>
<feature type="transmembrane region" description="Helical" evidence="8">
    <location>
        <begin position="275"/>
        <end position="297"/>
    </location>
</feature>
<evidence type="ECO:0000313" key="9">
    <source>
        <dbReference type="EMBL" id="MBL3578711.1"/>
    </source>
</evidence>
<keyword evidence="6 8" id="KW-1133">Transmembrane helix</keyword>
<feature type="transmembrane region" description="Helical" evidence="8">
    <location>
        <begin position="146"/>
        <end position="169"/>
    </location>
</feature>
<evidence type="ECO:0000256" key="8">
    <source>
        <dbReference type="SAM" id="Phobius"/>
    </source>
</evidence>
<evidence type="ECO:0000256" key="2">
    <source>
        <dbReference type="ARBA" id="ARBA00007935"/>
    </source>
</evidence>
<evidence type="ECO:0000313" key="10">
    <source>
        <dbReference type="Proteomes" id="UP000635853"/>
    </source>
</evidence>